<evidence type="ECO:0000313" key="3">
    <source>
        <dbReference type="Proteomes" id="UP000668060"/>
    </source>
</evidence>
<dbReference type="SUPFAM" id="SSF53756">
    <property type="entry name" value="UDP-Glycosyltransferase/glycogen phosphorylase"/>
    <property type="match status" value="1"/>
</dbReference>
<evidence type="ECO:0000313" key="2">
    <source>
        <dbReference type="EMBL" id="MBO6971806.1"/>
    </source>
</evidence>
<keyword evidence="1" id="KW-0472">Membrane</keyword>
<organism evidence="2 3">
    <name type="scientific">Prochlorococcus marinus CUG1433</name>
    <dbReference type="NCBI Taxonomy" id="2774506"/>
    <lineage>
        <taxon>Bacteria</taxon>
        <taxon>Bacillati</taxon>
        <taxon>Cyanobacteriota</taxon>
        <taxon>Cyanophyceae</taxon>
        <taxon>Synechococcales</taxon>
        <taxon>Prochlorococcaceae</taxon>
        <taxon>Prochlorococcus</taxon>
    </lineage>
</organism>
<protein>
    <submittedName>
        <fullName evidence="2">Uncharacterized protein</fullName>
    </submittedName>
</protein>
<proteinExistence type="predicted"/>
<name>A0A9D9FYN4_PROMR</name>
<dbReference type="EMBL" id="JAEPLN010000001">
    <property type="protein sequence ID" value="MBO6971806.1"/>
    <property type="molecule type" value="Genomic_DNA"/>
</dbReference>
<feature type="transmembrane region" description="Helical" evidence="1">
    <location>
        <begin position="144"/>
        <end position="170"/>
    </location>
</feature>
<dbReference type="Proteomes" id="UP000668060">
    <property type="component" value="Unassembled WGS sequence"/>
</dbReference>
<gene>
    <name evidence="2" type="ORF">JJ842_07765</name>
</gene>
<keyword evidence="1" id="KW-0812">Transmembrane</keyword>
<sequence length="450" mass="53108">MKQLNPDIFLWASPLFCKDPEKSSYEYSLLNPLIQKRKIIYSFIFFTRSFYSGLKKISKRKIFKCNFFNSGPRKNIVYLPGSFINNKEKNCPYFPSATNETSFLIIDNESKLSRNFLKICFKLFLFILPEFIRFNKKNNILDRFVNWILLLSYFVSLDALTHYYFALYIYDLSISYPKANHICLHEMHSYSRIVYGVTSITRSNSTTLQHAFIHPTRLMFDLRNIKIKPYLPVTIFVWSEESRNVLFKFGWPAAKIKFCATERFLRYKELSMNSDLKESSLFLNYLKNPEKEEIFLFIPSLLKDDFKLCIISALILRSIYKDIKIMIKIHPSYKLSFIESLITLYLSLKSIKYTKSNLNDLFKKRPLTFTYSSTAIFEAALNKCPSYFIPTSLKYNGNELVLRNILLKIADQYKKGKILEQSSNPLYISAERSNSFFGLDRNNFFTIIDR</sequence>
<comment type="caution">
    <text evidence="2">The sequence shown here is derived from an EMBL/GenBank/DDBJ whole genome shotgun (WGS) entry which is preliminary data.</text>
</comment>
<keyword evidence="1" id="KW-1133">Transmembrane helix</keyword>
<dbReference type="AlphaFoldDB" id="A0A9D9FYN4"/>
<reference evidence="2" key="1">
    <citation type="journal article" date="2021" name="Front. Mar. Sci.">
        <title>Genomes of Diverse Isolates of Prochlorococcus High-Light-Adapted Clade II in the Western Pacific Ocean.</title>
        <authorList>
            <person name="Yan W."/>
            <person name="Feng X."/>
            <person name="Zhang W."/>
            <person name="Nawaz M.Z."/>
            <person name="Luo T."/>
            <person name="Zhang R."/>
            <person name="Jiao N."/>
        </authorList>
    </citation>
    <scope>NUCLEOTIDE SEQUENCE</scope>
    <source>
        <strain evidence="2">CUG1433</strain>
    </source>
</reference>
<evidence type="ECO:0000256" key="1">
    <source>
        <dbReference type="SAM" id="Phobius"/>
    </source>
</evidence>
<accession>A0A9D9FYN4</accession>